<reference evidence="1" key="1">
    <citation type="submission" date="2020-12" db="EMBL/GenBank/DDBJ databases">
        <title>Metabolic potential, ecology and presence of endohyphal bacteria is reflected in genomic diversity of Mucoromycotina.</title>
        <authorList>
            <person name="Muszewska A."/>
            <person name="Okrasinska A."/>
            <person name="Steczkiewicz K."/>
            <person name="Drgas O."/>
            <person name="Orlowska M."/>
            <person name="Perlinska-Lenart U."/>
            <person name="Aleksandrzak-Piekarczyk T."/>
            <person name="Szatraj K."/>
            <person name="Zielenkiewicz U."/>
            <person name="Pilsyk S."/>
            <person name="Malc E."/>
            <person name="Mieczkowski P."/>
            <person name="Kruszewska J.S."/>
            <person name="Biernat P."/>
            <person name="Pawlowska J."/>
        </authorList>
    </citation>
    <scope>NUCLEOTIDE SEQUENCE</scope>
    <source>
        <strain evidence="1">WA0000017839</strain>
    </source>
</reference>
<keyword evidence="2" id="KW-1185">Reference proteome</keyword>
<proteinExistence type="predicted"/>
<organism evidence="1 2">
    <name type="scientific">Mucor saturninus</name>
    <dbReference type="NCBI Taxonomy" id="64648"/>
    <lineage>
        <taxon>Eukaryota</taxon>
        <taxon>Fungi</taxon>
        <taxon>Fungi incertae sedis</taxon>
        <taxon>Mucoromycota</taxon>
        <taxon>Mucoromycotina</taxon>
        <taxon>Mucoromycetes</taxon>
        <taxon>Mucorales</taxon>
        <taxon>Mucorineae</taxon>
        <taxon>Mucoraceae</taxon>
        <taxon>Mucor</taxon>
    </lineage>
</organism>
<dbReference type="Proteomes" id="UP000603453">
    <property type="component" value="Unassembled WGS sequence"/>
</dbReference>
<dbReference type="AlphaFoldDB" id="A0A8H7RDA3"/>
<sequence>MPVPTKSVSKQVSMSVPKHVSEPVQHKYRRQCRSPQVVDASAESSFEKRVQPCQCLPNLCRSECPCQCPPSSVEGSASRPTLSQGLNQCRSEYSTSIDASADTPQVVDAGAESSVESKVASQCETELPCQCFKSVSKRVFVSTQTSVESDCALHGAFIRVRASTAQVSTPVPKPLTWLMPVPKAVLKSECNYASAYQICVEASVHVSAKTRVGASTAQVSTPVQKPFKW</sequence>
<gene>
    <name evidence="1" type="ORF">INT47_005571</name>
</gene>
<accession>A0A8H7RDA3</accession>
<dbReference type="EMBL" id="JAEPRD010000016">
    <property type="protein sequence ID" value="KAG2209279.1"/>
    <property type="molecule type" value="Genomic_DNA"/>
</dbReference>
<comment type="caution">
    <text evidence="1">The sequence shown here is derived from an EMBL/GenBank/DDBJ whole genome shotgun (WGS) entry which is preliminary data.</text>
</comment>
<name>A0A8H7RDA3_9FUNG</name>
<protein>
    <submittedName>
        <fullName evidence="1">Uncharacterized protein</fullName>
    </submittedName>
</protein>
<evidence type="ECO:0000313" key="1">
    <source>
        <dbReference type="EMBL" id="KAG2209279.1"/>
    </source>
</evidence>
<evidence type="ECO:0000313" key="2">
    <source>
        <dbReference type="Proteomes" id="UP000603453"/>
    </source>
</evidence>